<dbReference type="Gene3D" id="3.40.50.300">
    <property type="entry name" value="P-loop containing nucleotide triphosphate hydrolases"/>
    <property type="match status" value="1"/>
</dbReference>
<dbReference type="InterPro" id="IPR036770">
    <property type="entry name" value="Ankyrin_rpt-contain_sf"/>
</dbReference>
<evidence type="ECO:0000313" key="5">
    <source>
        <dbReference type="Proteomes" id="UP000825890"/>
    </source>
</evidence>
<dbReference type="InterPro" id="IPR007111">
    <property type="entry name" value="NACHT_NTPase"/>
</dbReference>
<keyword evidence="1" id="KW-0677">Repeat</keyword>
<dbReference type="Proteomes" id="UP000825890">
    <property type="component" value="Unassembled WGS sequence"/>
</dbReference>
<dbReference type="InterPro" id="IPR027417">
    <property type="entry name" value="P-loop_NTPase"/>
</dbReference>
<reference evidence="4 5" key="1">
    <citation type="submission" date="2021-01" db="EMBL/GenBank/DDBJ databases">
        <title>Cercospora kikuchii MAFF 305040 whole genome shotgun sequence.</title>
        <authorList>
            <person name="Kashiwa T."/>
            <person name="Suzuki T."/>
        </authorList>
    </citation>
    <scope>NUCLEOTIDE SEQUENCE [LARGE SCALE GENOMIC DNA]</scope>
    <source>
        <strain evidence="4 5">MAFF 305040</strain>
    </source>
</reference>
<dbReference type="InterPro" id="IPR002110">
    <property type="entry name" value="Ankyrin_rpt"/>
</dbReference>
<dbReference type="SUPFAM" id="SSF48403">
    <property type="entry name" value="Ankyrin repeat"/>
    <property type="match status" value="2"/>
</dbReference>
<feature type="repeat" description="ANK" evidence="2">
    <location>
        <begin position="1026"/>
        <end position="1058"/>
    </location>
</feature>
<dbReference type="Gene3D" id="1.25.40.20">
    <property type="entry name" value="Ankyrin repeat-containing domain"/>
    <property type="match status" value="4"/>
</dbReference>
<dbReference type="PROSITE" id="PS50088">
    <property type="entry name" value="ANK_REPEAT"/>
    <property type="match status" value="6"/>
</dbReference>
<dbReference type="RefSeq" id="XP_044653392.1">
    <property type="nucleotide sequence ID" value="XM_044797457.1"/>
</dbReference>
<dbReference type="InterPro" id="IPR056884">
    <property type="entry name" value="NPHP3-like_N"/>
</dbReference>
<feature type="repeat" description="ANK" evidence="2">
    <location>
        <begin position="1176"/>
        <end position="1208"/>
    </location>
</feature>
<dbReference type="PROSITE" id="PS50837">
    <property type="entry name" value="NACHT"/>
    <property type="match status" value="1"/>
</dbReference>
<comment type="caution">
    <text evidence="4">The sequence shown here is derived from an EMBL/GenBank/DDBJ whole genome shotgun (WGS) entry which is preliminary data.</text>
</comment>
<dbReference type="Pfam" id="PF24883">
    <property type="entry name" value="NPHP3_N"/>
    <property type="match status" value="1"/>
</dbReference>
<feature type="repeat" description="ANK" evidence="2">
    <location>
        <begin position="1143"/>
        <end position="1175"/>
    </location>
</feature>
<evidence type="ECO:0000259" key="3">
    <source>
        <dbReference type="PROSITE" id="PS50837"/>
    </source>
</evidence>
<dbReference type="PANTHER" id="PTHR10622:SF13">
    <property type="entry name" value="NACHT DOMAIN-CONTAINING PROTEIN"/>
    <property type="match status" value="1"/>
</dbReference>
<dbReference type="PROSITE" id="PS50297">
    <property type="entry name" value="ANK_REP_REGION"/>
    <property type="match status" value="5"/>
</dbReference>
<evidence type="ECO:0000313" key="4">
    <source>
        <dbReference type="EMBL" id="GIZ38905.1"/>
    </source>
</evidence>
<evidence type="ECO:0000256" key="1">
    <source>
        <dbReference type="ARBA" id="ARBA00022737"/>
    </source>
</evidence>
<dbReference type="PANTHER" id="PTHR10622">
    <property type="entry name" value="HET DOMAIN-CONTAINING PROTEIN"/>
    <property type="match status" value="1"/>
</dbReference>
<feature type="domain" description="NACHT" evidence="3">
    <location>
        <begin position="313"/>
        <end position="439"/>
    </location>
</feature>
<dbReference type="Pfam" id="PF13637">
    <property type="entry name" value="Ank_4"/>
    <property type="match status" value="1"/>
</dbReference>
<dbReference type="SMART" id="SM00248">
    <property type="entry name" value="ANK"/>
    <property type="match status" value="13"/>
</dbReference>
<sequence>MHLLSLDEHGELSLGTYDEDKCPPYAILSHTWYADEDEVNYNDVIDGRGKTKPGRDKIMFCGNQARKDDLKHFWVDSCCIDKSSSADLSESLNSMFRWYKRASKCYVYLSDVRKIQDDDDESAVYSWKIAFQNSRWFTRGWTLQELLAPKVVEFWSSDRHMIGTKAELSDLIHNRTNIPQRALEGAPLSTFSVKERFRWAAPRETKRAEDKAYCLLGIFEVHMAPIYGEGGDHASERLEKVIHDRLRLSPQDEGSAHHDRNDTMNAHRKSVLASLGFPELGARQANIRNVHKNTCEWVLEHVDYSKWSSSDRRTFWIVGKPGAGKSTLMKFLHSKASERKSEYEFVFGFFFNARGNTLEKTTNGMYRALLFELFKAFPKLQTILDGKKPSSEWTLHSLKHLLSDVIQKVGPRALTLFIDALDECDEQEIQEMVEVMEDIQDNFAVGSGMLSICFASRHYPSIMIRNGIRMNLDEATGHLDDLNVYIEQRLQMKGEGTMVHEICEKVQRKANGVFLWAVLVIDILNKEIRRGRMRCIKTRLEEMPSGLSALFLETLRRDDEEMEEFLLCIQWILFAAEPLSLAEFYFAMESGLQDHSPGSVLWRPDPWDRERVTFDQIKRYVQSSSKGLAEVVSSQWPWDRKEPTVQFIHESIPDFFVKDGHLADIFPDLGTDIRGRCHEKLKSCCLNYLALDSTEVSRHHDLDAIDDIYPFLRYANDNVLYHANGAAVGIAQDTLLEIYPSEHHINIVKHLDQKPYEYSAEVTLPYLAAERGLSRLIAAAKEKGYDIWEQLPKEQWRCAAIAAFVRGRRYALEAIFDGVAMPSLDKLALDPGFGRPGRVFDWCDHTDLDRGLIVWASECGNWGLAESLTYVDDHNGILLGDGSIGTASQHALVIPPGSSRMHVLEYLLANVPWFNAGMALVAAVHQDQRPIVRCILDHNNELKRRNIRPWESVLQTKLYPNGGIPPDDMSASFFWGTAVCCFSGGGQEMGWDNIVAYAFKCAIVQGQMAIVRLFLDKGTNVNAESGGCYPLQVASAVGNSAIVRLLLDSGADIEAQVRLFGSASQAASVEGKWYNLRFPYYDGSAEDQTKVVQILLGRGANVKATSENNRTALYSATEYGRQKIMELLLDRGADIDAVSGTYGSATALQLACSRGDAPIVRFLLDRGADMSVDGAEFGPALQAAVASYNKDIIRMLLEHGAEINARSTMNSYYRTALDAAAYRGHADIASLLIELGADIYAYVDVKCCYHGDALFAAARAGSCDILFKLLDRGVDVNARSEAAGNALRYASSCGETRMAELLLDRDAGLNFKFSELGNALIAADRSGHRGLVSFWLDRGVDTNTLGQYIGIAFYYACLFGYQATAELFLDRDAGVISKCSELGDALVAAAGFGYTDVVSRLLDIGANINARPEHETVLTMLLDRGADVNACGVSTGTALYYAFYAGNRDAVELLLDRGADMYANSGNCGSTLQAACETKYDDARIVELLLNRDSQGNYGKCLFWASRTSRREVVRLLLSLDVPINDYWLGEALEAATIEDNKRSKEIVQLLLSSGASYPTTSAEGSSLTV</sequence>
<dbReference type="SUPFAM" id="SSF52540">
    <property type="entry name" value="P-loop containing nucleoside triphosphate hydrolases"/>
    <property type="match status" value="1"/>
</dbReference>
<protein>
    <recommendedName>
        <fullName evidence="3">NACHT domain-containing protein</fullName>
    </recommendedName>
</protein>
<dbReference type="OrthoDB" id="3650323at2759"/>
<dbReference type="Pfam" id="PF00023">
    <property type="entry name" value="Ank"/>
    <property type="match status" value="1"/>
</dbReference>
<feature type="repeat" description="ANK" evidence="2">
    <location>
        <begin position="1434"/>
        <end position="1466"/>
    </location>
</feature>
<proteinExistence type="predicted"/>
<feature type="repeat" description="ANK" evidence="2">
    <location>
        <begin position="1212"/>
        <end position="1244"/>
    </location>
</feature>
<keyword evidence="5" id="KW-1185">Reference proteome</keyword>
<keyword evidence="2" id="KW-0040">ANK repeat</keyword>
<dbReference type="Pfam" id="PF12796">
    <property type="entry name" value="Ank_2"/>
    <property type="match status" value="3"/>
</dbReference>
<accession>A0A9P3CFB5</accession>
<name>A0A9P3CFB5_9PEZI</name>
<gene>
    <name evidence="4" type="ORF">CKM354_000230400</name>
</gene>
<evidence type="ECO:0000256" key="2">
    <source>
        <dbReference type="PROSITE-ProRule" id="PRU00023"/>
    </source>
</evidence>
<organism evidence="4 5">
    <name type="scientific">Cercospora kikuchii</name>
    <dbReference type="NCBI Taxonomy" id="84275"/>
    <lineage>
        <taxon>Eukaryota</taxon>
        <taxon>Fungi</taxon>
        <taxon>Dikarya</taxon>
        <taxon>Ascomycota</taxon>
        <taxon>Pezizomycotina</taxon>
        <taxon>Dothideomycetes</taxon>
        <taxon>Dothideomycetidae</taxon>
        <taxon>Mycosphaerellales</taxon>
        <taxon>Mycosphaerellaceae</taxon>
        <taxon>Cercospora</taxon>
    </lineage>
</organism>
<dbReference type="EMBL" id="BOLY01000002">
    <property type="protein sequence ID" value="GIZ38905.1"/>
    <property type="molecule type" value="Genomic_DNA"/>
</dbReference>
<feature type="repeat" description="ANK" evidence="2">
    <location>
        <begin position="1108"/>
        <end position="1140"/>
    </location>
</feature>
<dbReference type="GeneID" id="68287879"/>
<dbReference type="InterPro" id="IPR010730">
    <property type="entry name" value="HET"/>
</dbReference>
<dbReference type="Pfam" id="PF06985">
    <property type="entry name" value="HET"/>
    <property type="match status" value="1"/>
</dbReference>